<gene>
    <name evidence="1" type="ORF">ARMSODRAFT_946556</name>
</gene>
<dbReference type="Proteomes" id="UP000218334">
    <property type="component" value="Unassembled WGS sequence"/>
</dbReference>
<name>A0A2H3CQY8_9AGAR</name>
<reference evidence="2" key="1">
    <citation type="journal article" date="2017" name="Nat. Ecol. Evol.">
        <title>Genome expansion and lineage-specific genetic innovations in the forest pathogenic fungi Armillaria.</title>
        <authorList>
            <person name="Sipos G."/>
            <person name="Prasanna A.N."/>
            <person name="Walter M.C."/>
            <person name="O'Connor E."/>
            <person name="Balint B."/>
            <person name="Krizsan K."/>
            <person name="Kiss B."/>
            <person name="Hess J."/>
            <person name="Varga T."/>
            <person name="Slot J."/>
            <person name="Riley R."/>
            <person name="Boka B."/>
            <person name="Rigling D."/>
            <person name="Barry K."/>
            <person name="Lee J."/>
            <person name="Mihaltcheva S."/>
            <person name="LaButti K."/>
            <person name="Lipzen A."/>
            <person name="Waldron R."/>
            <person name="Moloney N.M."/>
            <person name="Sperisen C."/>
            <person name="Kredics L."/>
            <person name="Vagvoelgyi C."/>
            <person name="Patrignani A."/>
            <person name="Fitzpatrick D."/>
            <person name="Nagy I."/>
            <person name="Doyle S."/>
            <person name="Anderson J.B."/>
            <person name="Grigoriev I.V."/>
            <person name="Gueldener U."/>
            <person name="Muensterkoetter M."/>
            <person name="Nagy L.G."/>
        </authorList>
    </citation>
    <scope>NUCLEOTIDE SEQUENCE [LARGE SCALE GENOMIC DNA]</scope>
    <source>
        <strain evidence="2">28-4</strain>
    </source>
</reference>
<organism evidence="1 2">
    <name type="scientific">Armillaria solidipes</name>
    <dbReference type="NCBI Taxonomy" id="1076256"/>
    <lineage>
        <taxon>Eukaryota</taxon>
        <taxon>Fungi</taxon>
        <taxon>Dikarya</taxon>
        <taxon>Basidiomycota</taxon>
        <taxon>Agaricomycotina</taxon>
        <taxon>Agaricomycetes</taxon>
        <taxon>Agaricomycetidae</taxon>
        <taxon>Agaricales</taxon>
        <taxon>Marasmiineae</taxon>
        <taxon>Physalacriaceae</taxon>
        <taxon>Armillaria</taxon>
    </lineage>
</organism>
<proteinExistence type="predicted"/>
<dbReference type="AlphaFoldDB" id="A0A2H3CQY8"/>
<evidence type="ECO:0000313" key="2">
    <source>
        <dbReference type="Proteomes" id="UP000218334"/>
    </source>
</evidence>
<evidence type="ECO:0000313" key="1">
    <source>
        <dbReference type="EMBL" id="PBK77696.1"/>
    </source>
</evidence>
<sequence>MTRNKLAQFDYLPFIRDISSALFRIIGEIQAVLVRRPLLARGLLLQGNYPAT</sequence>
<accession>A0A2H3CQY8</accession>
<protein>
    <submittedName>
        <fullName evidence="1">Uncharacterized protein</fullName>
    </submittedName>
</protein>
<dbReference type="EMBL" id="KZ293415">
    <property type="protein sequence ID" value="PBK77696.1"/>
    <property type="molecule type" value="Genomic_DNA"/>
</dbReference>
<keyword evidence="2" id="KW-1185">Reference proteome</keyword>